<feature type="transmembrane region" description="Helical" evidence="9">
    <location>
        <begin position="457"/>
        <end position="477"/>
    </location>
</feature>
<name>A0ABW1EPP5_9BACT</name>
<feature type="transmembrane region" description="Helical" evidence="9">
    <location>
        <begin position="169"/>
        <end position="188"/>
    </location>
</feature>
<feature type="transmembrane region" description="Helical" evidence="9">
    <location>
        <begin position="208"/>
        <end position="232"/>
    </location>
</feature>
<feature type="transmembrane region" description="Helical" evidence="9">
    <location>
        <begin position="304"/>
        <end position="325"/>
    </location>
</feature>
<keyword evidence="6" id="KW-0520">NAD</keyword>
<feature type="transmembrane region" description="Helical" evidence="9">
    <location>
        <begin position="331"/>
        <end position="353"/>
    </location>
</feature>
<evidence type="ECO:0000259" key="10">
    <source>
        <dbReference type="Pfam" id="PF00361"/>
    </source>
</evidence>
<keyword evidence="3 8" id="KW-0812">Transmembrane</keyword>
<dbReference type="Proteomes" id="UP001596091">
    <property type="component" value="Unassembled WGS sequence"/>
</dbReference>
<dbReference type="NCBIfam" id="TIGR01972">
    <property type="entry name" value="NDH_I_M"/>
    <property type="match status" value="1"/>
</dbReference>
<evidence type="ECO:0000256" key="1">
    <source>
        <dbReference type="ARBA" id="ARBA00004127"/>
    </source>
</evidence>
<feature type="transmembrane region" description="Helical" evidence="9">
    <location>
        <begin position="244"/>
        <end position="264"/>
    </location>
</feature>
<evidence type="ECO:0000256" key="8">
    <source>
        <dbReference type="RuleBase" id="RU000320"/>
    </source>
</evidence>
<dbReference type="RefSeq" id="WP_263332320.1">
    <property type="nucleotide sequence ID" value="NZ_JAGSYH010000001.1"/>
</dbReference>
<feature type="transmembrane region" description="Helical" evidence="9">
    <location>
        <begin position="411"/>
        <end position="436"/>
    </location>
</feature>
<evidence type="ECO:0000256" key="5">
    <source>
        <dbReference type="ARBA" id="ARBA00022989"/>
    </source>
</evidence>
<feature type="transmembrane region" description="Helical" evidence="9">
    <location>
        <begin position="276"/>
        <end position="297"/>
    </location>
</feature>
<evidence type="ECO:0000256" key="4">
    <source>
        <dbReference type="ARBA" id="ARBA00022967"/>
    </source>
</evidence>
<gene>
    <name evidence="12" type="ORF">ACFPT7_21575</name>
</gene>
<keyword evidence="7 9" id="KW-0472">Membrane</keyword>
<evidence type="ECO:0000313" key="12">
    <source>
        <dbReference type="EMBL" id="MFC5864913.1"/>
    </source>
</evidence>
<feature type="domain" description="NADH:quinone oxidoreductase/Mrp antiporter transmembrane" evidence="10">
    <location>
        <begin position="129"/>
        <end position="421"/>
    </location>
</feature>
<evidence type="ECO:0000256" key="2">
    <source>
        <dbReference type="ARBA" id="ARBA00009025"/>
    </source>
</evidence>
<feature type="transmembrane region" description="Helical" evidence="9">
    <location>
        <begin position="6"/>
        <end position="24"/>
    </location>
</feature>
<dbReference type="InterPro" id="IPR000260">
    <property type="entry name" value="NADH4_N"/>
</dbReference>
<evidence type="ECO:0000256" key="9">
    <source>
        <dbReference type="SAM" id="Phobius"/>
    </source>
</evidence>
<organism evidence="12 13">
    <name type="scientific">Acidicapsa dinghuensis</name>
    <dbReference type="NCBI Taxonomy" id="2218256"/>
    <lineage>
        <taxon>Bacteria</taxon>
        <taxon>Pseudomonadati</taxon>
        <taxon>Acidobacteriota</taxon>
        <taxon>Terriglobia</taxon>
        <taxon>Terriglobales</taxon>
        <taxon>Acidobacteriaceae</taxon>
        <taxon>Acidicapsa</taxon>
    </lineage>
</organism>
<comment type="subcellular location">
    <subcellularLocation>
        <location evidence="1">Endomembrane system</location>
        <topology evidence="1">Multi-pass membrane protein</topology>
    </subcellularLocation>
    <subcellularLocation>
        <location evidence="8">Membrane</location>
        <topology evidence="8">Multi-pass membrane protein</topology>
    </subcellularLocation>
</comment>
<dbReference type="InterPro" id="IPR001750">
    <property type="entry name" value="ND/Mrp_TM"/>
</dbReference>
<dbReference type="InterPro" id="IPR010227">
    <property type="entry name" value="NADH_Q_OxRdtase_chainM/4"/>
</dbReference>
<dbReference type="PANTHER" id="PTHR43507">
    <property type="entry name" value="NADH-UBIQUINONE OXIDOREDUCTASE CHAIN 4"/>
    <property type="match status" value="1"/>
</dbReference>
<dbReference type="InterPro" id="IPR003918">
    <property type="entry name" value="NADH_UbQ_OxRdtase"/>
</dbReference>
<keyword evidence="4" id="KW-1278">Translocase</keyword>
<accession>A0ABW1EPP5</accession>
<protein>
    <submittedName>
        <fullName evidence="12">NuoM family protein</fullName>
    </submittedName>
</protein>
<sequence>MDNIILSLILVTPLIGALLIALLPDRRTLSAGVALVFALLTFAFTLHLPAHFDNAKLGFQFVQDIPWIASPNIHYHVGVDGLSLWLIVLTGLLAPIGVLASWNTIKDRPKVFYSLFLVQQTAMLGVFVSLDLMLYYGFWELSLLPMAILIAMYGRTLSENGGPNASLRFFLYTFIPSAPLLVAILWLYAKTHSFDFVALQDAISNGTFPAGALLWASLAFLIAFAVKVPVLGLHGWLPDVFQEAPIAGAMVVAGKLGLYSLIRFHVGLFPQQAVKAAPWMIALGAIGVIYGALQALVQKDFWKLLAYGTISSLSFCTLGIYGATLSGLDGAVYQTLNEGIIGAALFVLLGVLYDRASTSQISQYGGFATRTPMLATIFVIASLAMIGLPMLNGFIGEFLVLSSTFTGTSQAWAITATVGVILSAAYMLTLVQRVFYGQQSNLAIAHAPRDLDLREKFILYPLVTLMLIMGVFPNLFLTGIESGLRQTSGGLAYRAVSLCARPGATCGVQATFPVRGGQQ</sequence>
<dbReference type="Pfam" id="PF00361">
    <property type="entry name" value="Proton_antipo_M"/>
    <property type="match status" value="1"/>
</dbReference>
<feature type="transmembrane region" description="Helical" evidence="9">
    <location>
        <begin position="111"/>
        <end position="130"/>
    </location>
</feature>
<dbReference type="PANTHER" id="PTHR43507:SF1">
    <property type="entry name" value="NADH-UBIQUINONE OXIDOREDUCTASE CHAIN 4"/>
    <property type="match status" value="1"/>
</dbReference>
<dbReference type="PRINTS" id="PR01437">
    <property type="entry name" value="NUOXDRDTASE4"/>
</dbReference>
<reference evidence="13" key="1">
    <citation type="journal article" date="2019" name="Int. J. Syst. Evol. Microbiol.">
        <title>The Global Catalogue of Microorganisms (GCM) 10K type strain sequencing project: providing services to taxonomists for standard genome sequencing and annotation.</title>
        <authorList>
            <consortium name="The Broad Institute Genomics Platform"/>
            <consortium name="The Broad Institute Genome Sequencing Center for Infectious Disease"/>
            <person name="Wu L."/>
            <person name="Ma J."/>
        </authorList>
    </citation>
    <scope>NUCLEOTIDE SEQUENCE [LARGE SCALE GENOMIC DNA]</scope>
    <source>
        <strain evidence="13">JCM 4087</strain>
    </source>
</reference>
<evidence type="ECO:0000256" key="6">
    <source>
        <dbReference type="ARBA" id="ARBA00023027"/>
    </source>
</evidence>
<feature type="transmembrane region" description="Helical" evidence="9">
    <location>
        <begin position="136"/>
        <end position="157"/>
    </location>
</feature>
<keyword evidence="13" id="KW-1185">Reference proteome</keyword>
<keyword evidence="5 9" id="KW-1133">Transmembrane helix</keyword>
<feature type="transmembrane region" description="Helical" evidence="9">
    <location>
        <begin position="373"/>
        <end position="391"/>
    </location>
</feature>
<evidence type="ECO:0000256" key="7">
    <source>
        <dbReference type="ARBA" id="ARBA00023136"/>
    </source>
</evidence>
<evidence type="ECO:0000259" key="11">
    <source>
        <dbReference type="Pfam" id="PF01059"/>
    </source>
</evidence>
<feature type="transmembrane region" description="Helical" evidence="9">
    <location>
        <begin position="82"/>
        <end position="102"/>
    </location>
</feature>
<proteinExistence type="inferred from homology"/>
<feature type="domain" description="NADH:ubiquinone oxidoreductase chain 4 N-terminal" evidence="11">
    <location>
        <begin position="70"/>
        <end position="124"/>
    </location>
</feature>
<evidence type="ECO:0000313" key="13">
    <source>
        <dbReference type="Proteomes" id="UP001596091"/>
    </source>
</evidence>
<feature type="transmembrane region" description="Helical" evidence="9">
    <location>
        <begin position="31"/>
        <end position="50"/>
    </location>
</feature>
<evidence type="ECO:0000256" key="3">
    <source>
        <dbReference type="ARBA" id="ARBA00022692"/>
    </source>
</evidence>
<comment type="caution">
    <text evidence="12">The sequence shown here is derived from an EMBL/GenBank/DDBJ whole genome shotgun (WGS) entry which is preliminary data.</text>
</comment>
<dbReference type="Pfam" id="PF01059">
    <property type="entry name" value="Oxidored_q5_N"/>
    <property type="match status" value="1"/>
</dbReference>
<comment type="similarity">
    <text evidence="2">Belongs to the complex I subunit 4 family.</text>
</comment>
<dbReference type="EMBL" id="JBHSPH010000010">
    <property type="protein sequence ID" value="MFC5864913.1"/>
    <property type="molecule type" value="Genomic_DNA"/>
</dbReference>